<comment type="caution">
    <text evidence="1">The sequence shown here is derived from an EMBL/GenBank/DDBJ whole genome shotgun (WGS) entry which is preliminary data.</text>
</comment>
<gene>
    <name evidence="1" type="ORF">NQ314_006442</name>
</gene>
<name>A0AAV8Z2R7_9CUCU</name>
<evidence type="ECO:0000313" key="2">
    <source>
        <dbReference type="Proteomes" id="UP001162156"/>
    </source>
</evidence>
<evidence type="ECO:0008006" key="3">
    <source>
        <dbReference type="Google" id="ProtNLM"/>
    </source>
</evidence>
<organism evidence="1 2">
    <name type="scientific">Rhamnusium bicolor</name>
    <dbReference type="NCBI Taxonomy" id="1586634"/>
    <lineage>
        <taxon>Eukaryota</taxon>
        <taxon>Metazoa</taxon>
        <taxon>Ecdysozoa</taxon>
        <taxon>Arthropoda</taxon>
        <taxon>Hexapoda</taxon>
        <taxon>Insecta</taxon>
        <taxon>Pterygota</taxon>
        <taxon>Neoptera</taxon>
        <taxon>Endopterygota</taxon>
        <taxon>Coleoptera</taxon>
        <taxon>Polyphaga</taxon>
        <taxon>Cucujiformia</taxon>
        <taxon>Chrysomeloidea</taxon>
        <taxon>Cerambycidae</taxon>
        <taxon>Lepturinae</taxon>
        <taxon>Rhagiini</taxon>
        <taxon>Rhamnusium</taxon>
    </lineage>
</organism>
<dbReference type="EMBL" id="JANEYF010001741">
    <property type="protein sequence ID" value="KAJ8958203.1"/>
    <property type="molecule type" value="Genomic_DNA"/>
</dbReference>
<accession>A0AAV8Z2R7</accession>
<protein>
    <recommendedName>
        <fullName evidence="3">Transposase</fullName>
    </recommendedName>
</protein>
<reference evidence="1" key="1">
    <citation type="journal article" date="2023" name="Insect Mol. Biol.">
        <title>Genome sequencing provides insights into the evolution of gene families encoding plant cell wall-degrading enzymes in longhorned beetles.</title>
        <authorList>
            <person name="Shin N.R."/>
            <person name="Okamura Y."/>
            <person name="Kirsch R."/>
            <person name="Pauchet Y."/>
        </authorList>
    </citation>
    <scope>NUCLEOTIDE SEQUENCE</scope>
    <source>
        <strain evidence="1">RBIC_L_NR</strain>
    </source>
</reference>
<dbReference type="AlphaFoldDB" id="A0AAV8Z2R7"/>
<sequence length="106" mass="11531">MVSSGYQEYLENLGQTIKDIPSSHIVNYDETNFVDDSGSVKVVTKRGGKYTHRTIGSSKSITTAQFAIAADGTLLPPYIAYKAKHSYEDWTEGGIEGAGYNRSMSG</sequence>
<proteinExistence type="predicted"/>
<dbReference type="Proteomes" id="UP001162156">
    <property type="component" value="Unassembled WGS sequence"/>
</dbReference>
<evidence type="ECO:0000313" key="1">
    <source>
        <dbReference type="EMBL" id="KAJ8958203.1"/>
    </source>
</evidence>
<keyword evidence="2" id="KW-1185">Reference proteome</keyword>